<reference evidence="3 4" key="1">
    <citation type="submission" date="2019-11" db="EMBL/GenBank/DDBJ databases">
        <title>Type strains purchased from KCTC, JCM and DSMZ.</title>
        <authorList>
            <person name="Lu H."/>
        </authorList>
    </citation>
    <scope>NUCLEOTIDE SEQUENCE [LARGE SCALE GENOMIC DNA]</scope>
    <source>
        <strain evidence="3 4">KCTC 42409</strain>
    </source>
</reference>
<organism evidence="3 4">
    <name type="scientific">Pseudoduganella ginsengisoli</name>
    <dbReference type="NCBI Taxonomy" id="1462440"/>
    <lineage>
        <taxon>Bacteria</taxon>
        <taxon>Pseudomonadati</taxon>
        <taxon>Pseudomonadota</taxon>
        <taxon>Betaproteobacteria</taxon>
        <taxon>Burkholderiales</taxon>
        <taxon>Oxalobacteraceae</taxon>
        <taxon>Telluria group</taxon>
        <taxon>Pseudoduganella</taxon>
    </lineage>
</organism>
<proteinExistence type="predicted"/>
<evidence type="ECO:0000256" key="1">
    <source>
        <dbReference type="SAM" id="SignalP"/>
    </source>
</evidence>
<dbReference type="AlphaFoldDB" id="A0A6L6Q9M3"/>
<evidence type="ECO:0000313" key="4">
    <source>
        <dbReference type="Proteomes" id="UP000484015"/>
    </source>
</evidence>
<dbReference type="RefSeq" id="WP_155442240.1">
    <property type="nucleotide sequence ID" value="NZ_WNLA01000032.1"/>
</dbReference>
<evidence type="ECO:0000259" key="2">
    <source>
        <dbReference type="Pfam" id="PF10671"/>
    </source>
</evidence>
<feature type="domain" description="Toxin co-regulated pilus biosynthesis protein Q C-terminal" evidence="2">
    <location>
        <begin position="172"/>
        <end position="252"/>
    </location>
</feature>
<dbReference type="InterPro" id="IPR018927">
    <property type="entry name" value="Pilus_synth_Q_C"/>
</dbReference>
<dbReference type="InterPro" id="IPR010258">
    <property type="entry name" value="Conjugal_tfr_TrbG/VirB9/CagX"/>
</dbReference>
<sequence>MKAIIASFLLAIPTVSWAAEPADIESVTIPYATKMVVSCGSLQVCDLEFQPGETIRDFQLTDKQNWSINPATTGENEKKVQHLIVMPVTADLKSPLTIITDRRQYEVMLESNNNILASRKIAFSYQTISDKITDISKNTSFVQETPAELALPSDSVAQTQTKNEMPGAPTPQTWALKPEHHSLRDVIEDWATSAGETGSGYEVIWETRDFPLSIKQKKTISTGDFFDALRLLGEAYRNSDAPFQIQPTAFQQIVVQPMNKAQR</sequence>
<dbReference type="Pfam" id="PF10671">
    <property type="entry name" value="TcpQ"/>
    <property type="match status" value="1"/>
</dbReference>
<name>A0A6L6Q9M3_9BURK</name>
<dbReference type="Gene3D" id="3.55.50.70">
    <property type="match status" value="1"/>
</dbReference>
<keyword evidence="1" id="KW-0732">Signal</keyword>
<gene>
    <name evidence="3" type="ORF">GM668_27850</name>
</gene>
<feature type="signal peptide" evidence="1">
    <location>
        <begin position="1"/>
        <end position="18"/>
    </location>
</feature>
<protein>
    <recommendedName>
        <fullName evidence="2">Toxin co-regulated pilus biosynthesis protein Q C-terminal domain-containing protein</fullName>
    </recommendedName>
</protein>
<dbReference type="Proteomes" id="UP000484015">
    <property type="component" value="Unassembled WGS sequence"/>
</dbReference>
<keyword evidence="4" id="KW-1185">Reference proteome</keyword>
<dbReference type="EMBL" id="WNLA01000032">
    <property type="protein sequence ID" value="MTW05898.1"/>
    <property type="molecule type" value="Genomic_DNA"/>
</dbReference>
<feature type="chain" id="PRO_5026845009" description="Toxin co-regulated pilus biosynthesis protein Q C-terminal domain-containing protein" evidence="1">
    <location>
        <begin position="19"/>
        <end position="263"/>
    </location>
</feature>
<dbReference type="Pfam" id="PF03524">
    <property type="entry name" value="CagX"/>
    <property type="match status" value="1"/>
</dbReference>
<dbReference type="OrthoDB" id="5357875at2"/>
<accession>A0A6L6Q9M3</accession>
<comment type="caution">
    <text evidence="3">The sequence shown here is derived from an EMBL/GenBank/DDBJ whole genome shotgun (WGS) entry which is preliminary data.</text>
</comment>
<evidence type="ECO:0000313" key="3">
    <source>
        <dbReference type="EMBL" id="MTW05898.1"/>
    </source>
</evidence>